<feature type="transmembrane region" description="Helical" evidence="1">
    <location>
        <begin position="132"/>
        <end position="150"/>
    </location>
</feature>
<dbReference type="EMBL" id="JANQDX010000001">
    <property type="protein sequence ID" value="KAL0928701.1"/>
    <property type="molecule type" value="Genomic_DNA"/>
</dbReference>
<accession>A0ABD0W7N2</accession>
<keyword evidence="1" id="KW-0472">Membrane</keyword>
<evidence type="ECO:0000313" key="2">
    <source>
        <dbReference type="EMBL" id="KAL0928701.1"/>
    </source>
</evidence>
<name>A0ABD0W7N2_DENTH</name>
<gene>
    <name evidence="2" type="ORF">M5K25_000616</name>
</gene>
<keyword evidence="1" id="KW-1133">Transmembrane helix</keyword>
<dbReference type="AlphaFoldDB" id="A0ABD0W7N2"/>
<evidence type="ECO:0000313" key="3">
    <source>
        <dbReference type="Proteomes" id="UP001552299"/>
    </source>
</evidence>
<feature type="transmembrane region" description="Helical" evidence="1">
    <location>
        <begin position="157"/>
        <end position="184"/>
    </location>
</feature>
<dbReference type="PANTHER" id="PTHR33133:SF5">
    <property type="entry name" value="OS08G0107100 PROTEIN"/>
    <property type="match status" value="1"/>
</dbReference>
<feature type="transmembrane region" description="Helical" evidence="1">
    <location>
        <begin position="190"/>
        <end position="223"/>
    </location>
</feature>
<dbReference type="PANTHER" id="PTHR33133">
    <property type="entry name" value="OS08G0107100 PROTEIN-RELATED"/>
    <property type="match status" value="1"/>
</dbReference>
<comment type="caution">
    <text evidence="2">The sequence shown here is derived from an EMBL/GenBank/DDBJ whole genome shotgun (WGS) entry which is preliminary data.</text>
</comment>
<sequence length="346" mass="39007">MFLSSSVFIPSSFNPKFLSVPHNPSNFLSIDRQVQSLTSSSMDCEPEELQFLGIICIYREASKLIVSWRRLFTQISVSLIVPLSLILVNIDISYVFFDCNEYALKHTASGFPSQTRLLYRLSSEWSAFLSKFIYHHALLVFSLLSTAAVVPKAWRRLALTFLFGFLFLASYNFIAIIVLVLTILIAGENVIGIVMILFLSLAYLVGLVWISVVWHLASVVSVLEEDYGLAALRRSKDLVKGKMRIATTMFLKLKLTFIAIELLFRRVVMVGEVSISVRVVFATAMLGFMSAVVLFTLVAQTVLYFVCKSYHHDSIDKSALADHLEVCLGEYLPLKEKDVQMEQVNV</sequence>
<protein>
    <submittedName>
        <fullName evidence="2">Uncharacterized protein</fullName>
    </submittedName>
</protein>
<feature type="transmembrane region" description="Helical" evidence="1">
    <location>
        <begin position="244"/>
        <end position="264"/>
    </location>
</feature>
<reference evidence="2 3" key="1">
    <citation type="journal article" date="2024" name="Plant Biotechnol. J.">
        <title>Dendrobium thyrsiflorum genome and its molecular insights into genes involved in important horticultural traits.</title>
        <authorList>
            <person name="Chen B."/>
            <person name="Wang J.Y."/>
            <person name="Zheng P.J."/>
            <person name="Li K.L."/>
            <person name="Liang Y.M."/>
            <person name="Chen X.F."/>
            <person name="Zhang C."/>
            <person name="Zhao X."/>
            <person name="He X."/>
            <person name="Zhang G.Q."/>
            <person name="Liu Z.J."/>
            <person name="Xu Q."/>
        </authorList>
    </citation>
    <scope>NUCLEOTIDE SEQUENCE [LARGE SCALE GENOMIC DNA]</scope>
    <source>
        <strain evidence="2">GZMU011</strain>
    </source>
</reference>
<feature type="transmembrane region" description="Helical" evidence="1">
    <location>
        <begin position="71"/>
        <end position="97"/>
    </location>
</feature>
<evidence type="ECO:0000256" key="1">
    <source>
        <dbReference type="SAM" id="Phobius"/>
    </source>
</evidence>
<keyword evidence="1" id="KW-0812">Transmembrane</keyword>
<keyword evidence="3" id="KW-1185">Reference proteome</keyword>
<proteinExistence type="predicted"/>
<feature type="transmembrane region" description="Helical" evidence="1">
    <location>
        <begin position="284"/>
        <end position="307"/>
    </location>
</feature>
<dbReference type="Proteomes" id="UP001552299">
    <property type="component" value="Unassembled WGS sequence"/>
</dbReference>
<organism evidence="2 3">
    <name type="scientific">Dendrobium thyrsiflorum</name>
    <name type="common">Pinecone-like raceme dendrobium</name>
    <name type="synonym">Orchid</name>
    <dbReference type="NCBI Taxonomy" id="117978"/>
    <lineage>
        <taxon>Eukaryota</taxon>
        <taxon>Viridiplantae</taxon>
        <taxon>Streptophyta</taxon>
        <taxon>Embryophyta</taxon>
        <taxon>Tracheophyta</taxon>
        <taxon>Spermatophyta</taxon>
        <taxon>Magnoliopsida</taxon>
        <taxon>Liliopsida</taxon>
        <taxon>Asparagales</taxon>
        <taxon>Orchidaceae</taxon>
        <taxon>Epidendroideae</taxon>
        <taxon>Malaxideae</taxon>
        <taxon>Dendrobiinae</taxon>
        <taxon>Dendrobium</taxon>
    </lineage>
</organism>